<sequence>MMDGLVIYEMKPISLTLDRVGPFRDKPYCVDFTDESGEPCNVFMLISKNGSGKTTVLDVLASLYGMLELDPHEAIRFGQEDLDEGNGRAQLDLRVRLSWNGEDLTIILSLLAGELGPEVSLKVWADDDLNAINADSWHRFGYRRVSSGRLSAISKADELALDITSVVRNSFGSRPDGQFEGNTLTLPTALFFSAYRDIPPIKSSPGSAGSKRGIAEPNHWGYSSLQRFNPHSDDWEDSLDNLLVWLKWLDDGRFEKAREIINDRAFSDSSKVLLDVRRDPPEAVVRCNSDDEQEHRLDRLSSGEKSLAYLFLRIGAHITQNSIILIDELDIHLHIRWQHKLVNELKALVAKNPGLVVIMTTHSTEILDVYSNSLKVSEDGLIKGGHIITNMQ</sequence>
<comment type="caution">
    <text evidence="2">The sequence shown here is derived from an EMBL/GenBank/DDBJ whole genome shotgun (WGS) entry which is preliminary data.</text>
</comment>
<dbReference type="Pfam" id="PF13304">
    <property type="entry name" value="AAA_21"/>
    <property type="match status" value="1"/>
</dbReference>
<dbReference type="EMBL" id="JBHSNL010000001">
    <property type="protein sequence ID" value="MFC5544788.1"/>
    <property type="molecule type" value="Genomic_DNA"/>
</dbReference>
<dbReference type="RefSeq" id="WP_248153931.1">
    <property type="nucleotide sequence ID" value="NZ_JAKZAJ010000001.1"/>
</dbReference>
<keyword evidence="3" id="KW-1185">Reference proteome</keyword>
<proteinExistence type="predicted"/>
<dbReference type="InterPro" id="IPR003959">
    <property type="entry name" value="ATPase_AAA_core"/>
</dbReference>
<evidence type="ECO:0000313" key="3">
    <source>
        <dbReference type="Proteomes" id="UP001596055"/>
    </source>
</evidence>
<accession>A0ABW0RJK0</accession>
<feature type="domain" description="ATPase AAA-type core" evidence="1">
    <location>
        <begin position="256"/>
        <end position="368"/>
    </location>
</feature>
<protein>
    <submittedName>
        <fullName evidence="2">AAA family ATPase</fullName>
    </submittedName>
</protein>
<name>A0ABW0RJK0_9GAMM</name>
<reference evidence="3" key="1">
    <citation type="journal article" date="2019" name="Int. J. Syst. Evol. Microbiol.">
        <title>The Global Catalogue of Microorganisms (GCM) 10K type strain sequencing project: providing services to taxonomists for standard genome sequencing and annotation.</title>
        <authorList>
            <consortium name="The Broad Institute Genomics Platform"/>
            <consortium name="The Broad Institute Genome Sequencing Center for Infectious Disease"/>
            <person name="Wu L."/>
            <person name="Ma J."/>
        </authorList>
    </citation>
    <scope>NUCLEOTIDE SEQUENCE [LARGE SCALE GENOMIC DNA]</scope>
    <source>
        <strain evidence="3">CGMCC 4.1799</strain>
    </source>
</reference>
<dbReference type="PANTHER" id="PTHR43581">
    <property type="entry name" value="ATP/GTP PHOSPHATASE"/>
    <property type="match status" value="1"/>
</dbReference>
<dbReference type="InterPro" id="IPR051396">
    <property type="entry name" value="Bact_Antivir_Def_Nuclease"/>
</dbReference>
<dbReference type="Gene3D" id="3.40.50.300">
    <property type="entry name" value="P-loop containing nucleotide triphosphate hydrolases"/>
    <property type="match status" value="2"/>
</dbReference>
<evidence type="ECO:0000259" key="1">
    <source>
        <dbReference type="Pfam" id="PF13304"/>
    </source>
</evidence>
<dbReference type="InterPro" id="IPR027417">
    <property type="entry name" value="P-loop_NTPase"/>
</dbReference>
<dbReference type="PANTHER" id="PTHR43581:SF2">
    <property type="entry name" value="EXCINUCLEASE ATPASE SUBUNIT"/>
    <property type="match status" value="1"/>
</dbReference>
<organism evidence="2 3">
    <name type="scientific">Marinobacter koreensis</name>
    <dbReference type="NCBI Taxonomy" id="335974"/>
    <lineage>
        <taxon>Bacteria</taxon>
        <taxon>Pseudomonadati</taxon>
        <taxon>Pseudomonadota</taxon>
        <taxon>Gammaproteobacteria</taxon>
        <taxon>Pseudomonadales</taxon>
        <taxon>Marinobacteraceae</taxon>
        <taxon>Marinobacter</taxon>
    </lineage>
</organism>
<dbReference type="SUPFAM" id="SSF52540">
    <property type="entry name" value="P-loop containing nucleoside triphosphate hydrolases"/>
    <property type="match status" value="1"/>
</dbReference>
<evidence type="ECO:0000313" key="2">
    <source>
        <dbReference type="EMBL" id="MFC5544788.1"/>
    </source>
</evidence>
<gene>
    <name evidence="2" type="ORF">ACFPQA_06985</name>
</gene>
<dbReference type="Proteomes" id="UP001596055">
    <property type="component" value="Unassembled WGS sequence"/>
</dbReference>